<feature type="compositionally biased region" description="Basic residues" evidence="1">
    <location>
        <begin position="342"/>
        <end position="353"/>
    </location>
</feature>
<dbReference type="Pfam" id="PF04607">
    <property type="entry name" value="RelA_SpoT"/>
    <property type="match status" value="1"/>
</dbReference>
<evidence type="ECO:0000313" key="3">
    <source>
        <dbReference type="EMBL" id="BBZ20878.1"/>
    </source>
</evidence>
<dbReference type="PANTHER" id="PTHR41773:SF1">
    <property type="entry name" value="RELA_SPOT DOMAIN-CONTAINING PROTEIN"/>
    <property type="match status" value="1"/>
</dbReference>
<feature type="region of interest" description="Disordered" evidence="1">
    <location>
        <begin position="283"/>
        <end position="303"/>
    </location>
</feature>
<dbReference type="RefSeq" id="WP_163689578.1">
    <property type="nucleotide sequence ID" value="NZ_AP022608.1"/>
</dbReference>
<evidence type="ECO:0000313" key="4">
    <source>
        <dbReference type="Proteomes" id="UP000466187"/>
    </source>
</evidence>
<dbReference type="Proteomes" id="UP000466187">
    <property type="component" value="Chromosome"/>
</dbReference>
<dbReference type="InterPro" id="IPR043519">
    <property type="entry name" value="NT_sf"/>
</dbReference>
<protein>
    <recommendedName>
        <fullName evidence="2">RelA/SpoT domain-containing protein</fullName>
    </recommendedName>
</protein>
<dbReference type="SMART" id="SM00954">
    <property type="entry name" value="RelA_SpoT"/>
    <property type="match status" value="1"/>
</dbReference>
<dbReference type="KEGG" id="mgad:MGAD_52130"/>
<feature type="domain" description="RelA/SpoT" evidence="2">
    <location>
        <begin position="51"/>
        <end position="172"/>
    </location>
</feature>
<dbReference type="CDD" id="cd05399">
    <property type="entry name" value="NT_Rel-Spo_like"/>
    <property type="match status" value="1"/>
</dbReference>
<dbReference type="SUPFAM" id="SSF81301">
    <property type="entry name" value="Nucleotidyltransferase"/>
    <property type="match status" value="1"/>
</dbReference>
<dbReference type="AlphaFoldDB" id="A0A7I7WY77"/>
<dbReference type="EMBL" id="AP022608">
    <property type="protein sequence ID" value="BBZ20878.1"/>
    <property type="molecule type" value="Genomic_DNA"/>
</dbReference>
<proteinExistence type="predicted"/>
<feature type="compositionally biased region" description="Basic and acidic residues" evidence="1">
    <location>
        <begin position="327"/>
        <end position="336"/>
    </location>
</feature>
<gene>
    <name evidence="3" type="ORF">MGAD_52130</name>
</gene>
<dbReference type="Gene3D" id="1.10.287.860">
    <property type="entry name" value="Nucleotidyltransferase"/>
    <property type="match status" value="1"/>
</dbReference>
<dbReference type="InterPro" id="IPR007685">
    <property type="entry name" value="RelA_SpoT"/>
</dbReference>
<name>A0A7I7WY77_MYCGU</name>
<reference evidence="3 4" key="1">
    <citation type="journal article" date="2019" name="Emerg. Microbes Infect.">
        <title>Comprehensive subspecies identification of 175 nontuberculous mycobacteria species based on 7547 genomic profiles.</title>
        <authorList>
            <person name="Matsumoto Y."/>
            <person name="Kinjo T."/>
            <person name="Motooka D."/>
            <person name="Nabeya D."/>
            <person name="Jung N."/>
            <person name="Uechi K."/>
            <person name="Horii T."/>
            <person name="Iida T."/>
            <person name="Fujita J."/>
            <person name="Nakamura S."/>
        </authorList>
    </citation>
    <scope>NUCLEOTIDE SEQUENCE [LARGE SCALE GENOMIC DNA]</scope>
    <source>
        <strain evidence="3 4">JCM 12688</strain>
    </source>
</reference>
<dbReference type="Gene3D" id="3.30.460.10">
    <property type="entry name" value="Beta Polymerase, domain 2"/>
    <property type="match status" value="1"/>
</dbReference>
<dbReference type="PANTHER" id="PTHR41773">
    <property type="entry name" value="GTP PYROPHOSPHATASE-RELATED"/>
    <property type="match status" value="1"/>
</dbReference>
<sequence length="353" mass="40681">MTADPAGHDAEQLIQAFTADRPTFETLREEVEYMLTTAVGEAGLKTDRIESRVKAPNSFRDKLRRKDYTDPLTDMPDIVGARVVCLFPSDLGIVDSIIRDTFDVLQCDDKAKESPPEMWRYVSVHYDCVIKGEHRGPRYDRIKNRVFEIQVRTILQHAWSTVEHYLAYKGANSIPSELRRDFSALVGLFHVADKSFQQIYNTSIELDEQARRNVHVLKLDSGDTFEPRATTDWLPIDRSTVKALCRELYPDWEPSPDSAYSEFAEELAGVGINRISQLETQLRKGRTEAESEGQQNSLRTFLDGTGESRYRDVELARKTLMLTVPRFRDQAKRRMEQNQSSKKFKRLGRPRRT</sequence>
<accession>A0A7I7WY77</accession>
<dbReference type="GO" id="GO:0015969">
    <property type="term" value="P:guanosine tetraphosphate metabolic process"/>
    <property type="evidence" value="ECO:0007669"/>
    <property type="project" value="InterPro"/>
</dbReference>
<feature type="region of interest" description="Disordered" evidence="1">
    <location>
        <begin position="327"/>
        <end position="353"/>
    </location>
</feature>
<evidence type="ECO:0000259" key="2">
    <source>
        <dbReference type="SMART" id="SM00954"/>
    </source>
</evidence>
<organism evidence="3 4">
    <name type="scientific">Mycolicibacterium gadium</name>
    <name type="common">Mycobacterium gadium</name>
    <dbReference type="NCBI Taxonomy" id="1794"/>
    <lineage>
        <taxon>Bacteria</taxon>
        <taxon>Bacillati</taxon>
        <taxon>Actinomycetota</taxon>
        <taxon>Actinomycetes</taxon>
        <taxon>Mycobacteriales</taxon>
        <taxon>Mycobacteriaceae</taxon>
        <taxon>Mycolicibacterium</taxon>
    </lineage>
</organism>
<evidence type="ECO:0000256" key="1">
    <source>
        <dbReference type="SAM" id="MobiDB-lite"/>
    </source>
</evidence>